<evidence type="ECO:0000259" key="2">
    <source>
        <dbReference type="Pfam" id="PF01425"/>
    </source>
</evidence>
<proteinExistence type="predicted"/>
<feature type="domain" description="Amidase" evidence="2">
    <location>
        <begin position="26"/>
        <end position="444"/>
    </location>
</feature>
<dbReference type="NCBIfam" id="NF005687">
    <property type="entry name" value="PRK07487.1"/>
    <property type="match status" value="1"/>
</dbReference>
<dbReference type="Pfam" id="PF01425">
    <property type="entry name" value="Amidase"/>
    <property type="match status" value="1"/>
</dbReference>
<accession>A0A345BEM5</accession>
<dbReference type="EMBL" id="MG601458">
    <property type="protein sequence ID" value="AXF48699.1"/>
    <property type="molecule type" value="Genomic_DNA"/>
</dbReference>
<sequence>MSDQLWSKSATELAGLVRSKVVSATEVVEAHLQRIEDVNPELNAIAVVLADDARQSARIADEKTRTEPDQLGRLHGVPITLKVNIDLVGSATSDAVPAFKDFYPPMNTPLVDRLLGEGAIVVGRTNMSDMGMRMTTDSTLHGLTRNPWHPGRTAGGSSGGEGAALASGMSALGVGNDLVGSLRNPAHCCGISTLKPTPGRIPWADSILPPDGPLSFQMMLVHGPMARQVADVRLGMEIMSGAHPRDPYSVDVPLYRADSNQPFKVAVMAAPPGAPTDPEVSSVVRKAGEAVAAAGYEVDEIDAPEYLETRQIWLDFLMTEVNVLQDLITEPMGPAGRQFLSDFVDLAAPLDLPGYIDLFVRRRRMSRVWNDFFQEYPVIIAPTWLDVAFEHDWDLKSVADTVDNCGPIVPANVLGLPAAVTFGGLAKGMPVGVQCIAAAFHDDQAMQVAEVIEAAVGATRPVSPFINAG</sequence>
<protein>
    <submittedName>
        <fullName evidence="3">IpaH</fullName>
    </submittedName>
</protein>
<evidence type="ECO:0000313" key="3">
    <source>
        <dbReference type="EMBL" id="AXF48699.1"/>
    </source>
</evidence>
<dbReference type="PANTHER" id="PTHR43372:SF4">
    <property type="entry name" value="FATTY-ACID AMIDE HYDROLASE 2"/>
    <property type="match status" value="1"/>
</dbReference>
<dbReference type="GO" id="GO:0012505">
    <property type="term" value="C:endomembrane system"/>
    <property type="evidence" value="ECO:0007669"/>
    <property type="project" value="TreeGrafter"/>
</dbReference>
<feature type="compositionally biased region" description="Gly residues" evidence="1">
    <location>
        <begin position="153"/>
        <end position="162"/>
    </location>
</feature>
<feature type="region of interest" description="Disordered" evidence="1">
    <location>
        <begin position="142"/>
        <end position="162"/>
    </location>
</feature>
<dbReference type="SUPFAM" id="SSF75304">
    <property type="entry name" value="Amidase signature (AS) enzymes"/>
    <property type="match status" value="1"/>
</dbReference>
<dbReference type="Gene3D" id="3.90.1300.10">
    <property type="entry name" value="Amidase signature (AS) domain"/>
    <property type="match status" value="1"/>
</dbReference>
<reference evidence="3" key="1">
    <citation type="submission" date="2017-12" db="EMBL/GenBank/DDBJ databases">
        <title>A novel amidase gene ipaH is responsible for the initial degradation step of iprodione in strain Paenarthrobacter sp. YJN-5.</title>
        <authorList>
            <person name="Yang Z."/>
        </authorList>
    </citation>
    <scope>NUCLEOTIDE SEQUENCE</scope>
    <source>
        <strain evidence="3">YJN-5</strain>
    </source>
</reference>
<dbReference type="InterPro" id="IPR023631">
    <property type="entry name" value="Amidase_dom"/>
</dbReference>
<dbReference type="PANTHER" id="PTHR43372">
    <property type="entry name" value="FATTY-ACID AMIDE HYDROLASE"/>
    <property type="match status" value="1"/>
</dbReference>
<gene>
    <name evidence="3" type="primary">ipaH</name>
</gene>
<evidence type="ECO:0000256" key="1">
    <source>
        <dbReference type="SAM" id="MobiDB-lite"/>
    </source>
</evidence>
<organism evidence="3">
    <name type="scientific">Paenarthrobacter ureafaciens</name>
    <dbReference type="NCBI Taxonomy" id="37931"/>
    <lineage>
        <taxon>Bacteria</taxon>
        <taxon>Bacillati</taxon>
        <taxon>Actinomycetota</taxon>
        <taxon>Actinomycetes</taxon>
        <taxon>Micrococcales</taxon>
        <taxon>Micrococcaceae</taxon>
        <taxon>Paenarthrobacter</taxon>
    </lineage>
</organism>
<dbReference type="InterPro" id="IPR036928">
    <property type="entry name" value="AS_sf"/>
</dbReference>
<name>A0A345BEM5_PAEUR</name>
<dbReference type="InterPro" id="IPR052739">
    <property type="entry name" value="FAAH2"/>
</dbReference>
<dbReference type="AlphaFoldDB" id="A0A345BEM5"/>